<dbReference type="SUPFAM" id="SSF53850">
    <property type="entry name" value="Periplasmic binding protein-like II"/>
    <property type="match status" value="1"/>
</dbReference>
<proteinExistence type="inferred from homology"/>
<keyword evidence="8" id="KW-1185">Reference proteome</keyword>
<evidence type="ECO:0000256" key="5">
    <source>
        <dbReference type="SAM" id="MobiDB-lite"/>
    </source>
</evidence>
<dbReference type="Gene3D" id="3.40.190.10">
    <property type="entry name" value="Periplasmic binding protein-like II"/>
    <property type="match status" value="1"/>
</dbReference>
<keyword evidence="3" id="KW-0813">Transport</keyword>
<feature type="region of interest" description="Disordered" evidence="5">
    <location>
        <begin position="444"/>
        <end position="498"/>
    </location>
</feature>
<gene>
    <name evidence="7" type="ORF">ACFQMJ_16170</name>
</gene>
<evidence type="ECO:0000256" key="6">
    <source>
        <dbReference type="SAM" id="SignalP"/>
    </source>
</evidence>
<protein>
    <submittedName>
        <fullName evidence="7">ABC transporter substrate-binding protein</fullName>
    </submittedName>
</protein>
<comment type="caution">
    <text evidence="7">The sequence shown here is derived from an EMBL/GenBank/DDBJ whole genome shotgun (WGS) entry which is preliminary data.</text>
</comment>
<accession>A0ABW2FAK1</accession>
<feature type="compositionally biased region" description="Low complexity" evidence="5">
    <location>
        <begin position="461"/>
        <end position="485"/>
    </location>
</feature>
<sequence length="498" mass="54312">MQYGKKVAAALCGALVAGIAAGCSGGGNDTGDGEKTAIKIMHYDERSFYQQYGMLFSALYPDVEIEVVSTSSVAYEEGKDMQKAMEEFIAEQKPDVLMLSASEYSRMAGEGKLYNLDTFIQKDKFDLEGIAPGIVEYIKQQSDGILYGLAPDFYSQAIFYNKDMFTQYGVTPPTDRMSWEELLQLAARFPTDGSAEDRVYGLKVGYQSDLYQFGMMVGSSLGLSYVNPTTSQLTINSDSWKRAFETADKALKSGALYVEDMNGGGFSGSYEDYLLRDAFIGERVAMVLEGNYMMDQIKEAQTRLKDKGVKNWDIVTVPVNPQTPDESTAMSIGQIFAIDANSANPEGAWKFLSYINGDDFARVTSKLRNGGFPARTKYIDNEEGRNMAAFYSLKPRTNDTYKDFDKLPRDFYMKFDALTQQEFQGVKDGSATIAEALDSLQAKGQKMLTEESEKAATAEPGSSSESSSGSGAASGSVSSSGETVTIVTEGASSAVPAE</sequence>
<dbReference type="InterPro" id="IPR050490">
    <property type="entry name" value="Bact_solute-bd_prot1"/>
</dbReference>
<dbReference type="RefSeq" id="WP_378046189.1">
    <property type="nucleotide sequence ID" value="NZ_JBHMDN010000010.1"/>
</dbReference>
<organism evidence="7 8">
    <name type="scientific">Cohnella cellulosilytica</name>
    <dbReference type="NCBI Taxonomy" id="986710"/>
    <lineage>
        <taxon>Bacteria</taxon>
        <taxon>Bacillati</taxon>
        <taxon>Bacillota</taxon>
        <taxon>Bacilli</taxon>
        <taxon>Bacillales</taxon>
        <taxon>Paenibacillaceae</taxon>
        <taxon>Cohnella</taxon>
    </lineage>
</organism>
<keyword evidence="4 6" id="KW-0732">Signal</keyword>
<evidence type="ECO:0000256" key="1">
    <source>
        <dbReference type="ARBA" id="ARBA00004196"/>
    </source>
</evidence>
<evidence type="ECO:0000256" key="2">
    <source>
        <dbReference type="ARBA" id="ARBA00008520"/>
    </source>
</evidence>
<comment type="subcellular location">
    <subcellularLocation>
        <location evidence="1">Cell envelope</location>
    </subcellularLocation>
</comment>
<evidence type="ECO:0000256" key="3">
    <source>
        <dbReference type="ARBA" id="ARBA00022448"/>
    </source>
</evidence>
<comment type="similarity">
    <text evidence="2">Belongs to the bacterial solute-binding protein 1 family.</text>
</comment>
<feature type="chain" id="PRO_5046557681" evidence="6">
    <location>
        <begin position="23"/>
        <end position="498"/>
    </location>
</feature>
<feature type="signal peptide" evidence="6">
    <location>
        <begin position="1"/>
        <end position="22"/>
    </location>
</feature>
<evidence type="ECO:0000313" key="7">
    <source>
        <dbReference type="EMBL" id="MFC7150063.1"/>
    </source>
</evidence>
<dbReference type="PANTHER" id="PTHR43649:SF31">
    <property type="entry name" value="SN-GLYCEROL-3-PHOSPHATE-BINDING PERIPLASMIC PROTEIN UGPB"/>
    <property type="match status" value="1"/>
</dbReference>
<dbReference type="Pfam" id="PF01547">
    <property type="entry name" value="SBP_bac_1"/>
    <property type="match status" value="1"/>
</dbReference>
<name>A0ABW2FAK1_9BACL</name>
<dbReference type="PROSITE" id="PS51257">
    <property type="entry name" value="PROKAR_LIPOPROTEIN"/>
    <property type="match status" value="1"/>
</dbReference>
<evidence type="ECO:0000313" key="8">
    <source>
        <dbReference type="Proteomes" id="UP001596378"/>
    </source>
</evidence>
<dbReference type="EMBL" id="JBHTAI010000009">
    <property type="protein sequence ID" value="MFC7150063.1"/>
    <property type="molecule type" value="Genomic_DNA"/>
</dbReference>
<dbReference type="Proteomes" id="UP001596378">
    <property type="component" value="Unassembled WGS sequence"/>
</dbReference>
<evidence type="ECO:0000256" key="4">
    <source>
        <dbReference type="ARBA" id="ARBA00022729"/>
    </source>
</evidence>
<dbReference type="InterPro" id="IPR006059">
    <property type="entry name" value="SBP"/>
</dbReference>
<reference evidence="8" key="1">
    <citation type="journal article" date="2019" name="Int. J. Syst. Evol. Microbiol.">
        <title>The Global Catalogue of Microorganisms (GCM) 10K type strain sequencing project: providing services to taxonomists for standard genome sequencing and annotation.</title>
        <authorList>
            <consortium name="The Broad Institute Genomics Platform"/>
            <consortium name="The Broad Institute Genome Sequencing Center for Infectious Disease"/>
            <person name="Wu L."/>
            <person name="Ma J."/>
        </authorList>
    </citation>
    <scope>NUCLEOTIDE SEQUENCE [LARGE SCALE GENOMIC DNA]</scope>
    <source>
        <strain evidence="8">KCTC 12907</strain>
    </source>
</reference>
<dbReference type="PANTHER" id="PTHR43649">
    <property type="entry name" value="ARABINOSE-BINDING PROTEIN-RELATED"/>
    <property type="match status" value="1"/>
</dbReference>